<feature type="transmembrane region" description="Helical" evidence="1">
    <location>
        <begin position="231"/>
        <end position="250"/>
    </location>
</feature>
<feature type="transmembrane region" description="Helical" evidence="1">
    <location>
        <begin position="39"/>
        <end position="62"/>
    </location>
</feature>
<keyword evidence="1" id="KW-1133">Transmembrane helix</keyword>
<evidence type="ECO:0000313" key="2">
    <source>
        <dbReference type="EMBL" id="KAK3096104.1"/>
    </source>
</evidence>
<gene>
    <name evidence="2" type="ORF">FSP39_023277</name>
</gene>
<protein>
    <submittedName>
        <fullName evidence="2">Uncharacterized protein</fullName>
    </submittedName>
</protein>
<keyword evidence="1" id="KW-0812">Transmembrane</keyword>
<name>A0AA89BZA8_PINIB</name>
<proteinExistence type="predicted"/>
<keyword evidence="3" id="KW-1185">Reference proteome</keyword>
<keyword evidence="1" id="KW-0472">Membrane</keyword>
<sequence length="293" mass="33232">MGVVYFSFECAQSVVLFVTLGSGFLSLLLLQIERCKHSIALTLLVTTGLLHELYCVSVLSGLKELAFLHKLNTEADGCKNLYLPSLLCNLVTILVFSWSIIEHNFKNTTRDVLKSLFPFHVFLVLVIFLSSNGPRTEEIHEASYTIVPERNMSVYFTLCRINVIESFGNILAEYFFIHLPFLVLVLKAGFTSPTANGLTFNPDMTVLPSCSDDLHSCDRCKQMNNGTITVIQYFLAAMFIIRPLMAVYSFSYNNSVMDIMPSLTNTVLYSFICIEYLTSYKWTPHANTKFYLY</sequence>
<dbReference type="Proteomes" id="UP001186944">
    <property type="component" value="Unassembled WGS sequence"/>
</dbReference>
<organism evidence="2 3">
    <name type="scientific">Pinctada imbricata</name>
    <name type="common">Atlantic pearl-oyster</name>
    <name type="synonym">Pinctada martensii</name>
    <dbReference type="NCBI Taxonomy" id="66713"/>
    <lineage>
        <taxon>Eukaryota</taxon>
        <taxon>Metazoa</taxon>
        <taxon>Spiralia</taxon>
        <taxon>Lophotrochozoa</taxon>
        <taxon>Mollusca</taxon>
        <taxon>Bivalvia</taxon>
        <taxon>Autobranchia</taxon>
        <taxon>Pteriomorphia</taxon>
        <taxon>Pterioida</taxon>
        <taxon>Pterioidea</taxon>
        <taxon>Pteriidae</taxon>
        <taxon>Pinctada</taxon>
    </lineage>
</organism>
<evidence type="ECO:0000313" key="3">
    <source>
        <dbReference type="Proteomes" id="UP001186944"/>
    </source>
</evidence>
<reference evidence="2" key="1">
    <citation type="submission" date="2019-08" db="EMBL/GenBank/DDBJ databases">
        <title>The improved chromosome-level genome for the pearl oyster Pinctada fucata martensii using PacBio sequencing and Hi-C.</title>
        <authorList>
            <person name="Zheng Z."/>
        </authorList>
    </citation>
    <scope>NUCLEOTIDE SEQUENCE</scope>
    <source>
        <strain evidence="2">ZZ-2019</strain>
        <tissue evidence="2">Adductor muscle</tissue>
    </source>
</reference>
<feature type="transmembrane region" description="Helical" evidence="1">
    <location>
        <begin position="12"/>
        <end position="32"/>
    </location>
</feature>
<accession>A0AA89BZA8</accession>
<comment type="caution">
    <text evidence="2">The sequence shown here is derived from an EMBL/GenBank/DDBJ whole genome shotgun (WGS) entry which is preliminary data.</text>
</comment>
<dbReference type="EMBL" id="VSWD01000008">
    <property type="protein sequence ID" value="KAK3096104.1"/>
    <property type="molecule type" value="Genomic_DNA"/>
</dbReference>
<evidence type="ECO:0000256" key="1">
    <source>
        <dbReference type="SAM" id="Phobius"/>
    </source>
</evidence>
<dbReference type="AlphaFoldDB" id="A0AA89BZA8"/>
<feature type="transmembrane region" description="Helical" evidence="1">
    <location>
        <begin position="82"/>
        <end position="101"/>
    </location>
</feature>